<dbReference type="HOGENOM" id="CLU_3381231_0_0_6"/>
<evidence type="ECO:0000313" key="2">
    <source>
        <dbReference type="Proteomes" id="UP000008148"/>
    </source>
</evidence>
<accession>A8ACX0</accession>
<reference evidence="1 2" key="1">
    <citation type="submission" date="2007-08" db="EMBL/GenBank/DDBJ databases">
        <authorList>
            <consortium name="The Citrobacter koseri Genome Sequencing Project"/>
            <person name="McClelland M."/>
            <person name="Sanderson E.K."/>
            <person name="Porwollik S."/>
            <person name="Spieth J."/>
            <person name="Clifton W.S."/>
            <person name="Latreille P."/>
            <person name="Courtney L."/>
            <person name="Wang C."/>
            <person name="Pepin K."/>
            <person name="Bhonagiri V."/>
            <person name="Nash W."/>
            <person name="Johnson M."/>
            <person name="Thiruvilangam P."/>
            <person name="Wilson R."/>
        </authorList>
    </citation>
    <scope>NUCLEOTIDE SEQUENCE [LARGE SCALE GENOMIC DNA]</scope>
    <source>
        <strain evidence="2">ATCC BAA-895 / CDC 4225-83 / SGSC4696</strain>
    </source>
</reference>
<organism evidence="1 2">
    <name type="scientific">Citrobacter koseri (strain ATCC BAA-895 / CDC 4225-83 / SGSC4696)</name>
    <dbReference type="NCBI Taxonomy" id="290338"/>
    <lineage>
        <taxon>Bacteria</taxon>
        <taxon>Pseudomonadati</taxon>
        <taxon>Pseudomonadota</taxon>
        <taxon>Gammaproteobacteria</taxon>
        <taxon>Enterobacterales</taxon>
        <taxon>Enterobacteriaceae</taxon>
        <taxon>Citrobacter</taxon>
    </lineage>
</organism>
<sequence>MVRCLCWWVRCWRPQGMPEKLPDGANAYPAYDN</sequence>
<dbReference type="KEGG" id="cko:CKO_00164"/>
<dbReference type="EMBL" id="CP000822">
    <property type="protein sequence ID" value="ABV11333.1"/>
    <property type="molecule type" value="Genomic_DNA"/>
</dbReference>
<evidence type="ECO:0000313" key="1">
    <source>
        <dbReference type="EMBL" id="ABV11333.1"/>
    </source>
</evidence>
<protein>
    <submittedName>
        <fullName evidence="1">Uncharacterized protein</fullName>
    </submittedName>
</protein>
<proteinExistence type="predicted"/>
<dbReference type="AlphaFoldDB" id="A8ACX0"/>
<gene>
    <name evidence="1" type="ordered locus">CKO_00164</name>
</gene>
<name>A8ACX0_CITK8</name>
<keyword evidence="2" id="KW-1185">Reference proteome</keyword>
<dbReference type="Proteomes" id="UP000008148">
    <property type="component" value="Chromosome"/>
</dbReference>